<dbReference type="AlphaFoldDB" id="A0A6I4T1Y5"/>
<evidence type="ECO:0000259" key="1">
    <source>
        <dbReference type="Pfam" id="PF00294"/>
    </source>
</evidence>
<dbReference type="OrthoDB" id="9795789at2"/>
<accession>A0A6I4T1Y5</accession>
<dbReference type="InterPro" id="IPR029056">
    <property type="entry name" value="Ribokinase-like"/>
</dbReference>
<gene>
    <name evidence="2" type="ORF">GRI89_17010</name>
</gene>
<dbReference type="PANTHER" id="PTHR42774:SF3">
    <property type="entry name" value="KETOHEXOKINASE"/>
    <property type="match status" value="1"/>
</dbReference>
<dbReference type="InterPro" id="IPR052562">
    <property type="entry name" value="Ketohexokinase-related"/>
</dbReference>
<evidence type="ECO:0000313" key="2">
    <source>
        <dbReference type="EMBL" id="MXO61247.1"/>
    </source>
</evidence>
<keyword evidence="3" id="KW-1185">Reference proteome</keyword>
<keyword evidence="2" id="KW-0418">Kinase</keyword>
<sequence length="277" mass="29666">MTILFVGRSTFDLGYVCANYPEEDAKHSATHFWAGAGGCALNAAVTARALGSEVKLLTLLGTGPFADAVRTELAQYDVPFEDFATDTEVLPVSSIIVVPGNASRTIVDQQPPQALKCEPDIDALLAEATLVLTDGWLPALVIPLCRGAREQGIPVVLDGGSVKPWSAELMPLIDYAVVSNRFQPEFSFEVHHHYHFAMTRGAGPISWYDGYGGGSITPPQVEAVDTLGAGDVFHGAFCHYLAKWPDFPDALEKAAVVAAESCRHYGARAWIGSFGVD</sequence>
<feature type="domain" description="Carbohydrate kinase PfkB" evidence="1">
    <location>
        <begin position="4"/>
        <end position="139"/>
    </location>
</feature>
<evidence type="ECO:0000313" key="3">
    <source>
        <dbReference type="Proteomes" id="UP000433652"/>
    </source>
</evidence>
<keyword evidence="2" id="KW-0808">Transferase</keyword>
<dbReference type="Gene3D" id="3.40.1190.20">
    <property type="match status" value="1"/>
</dbReference>
<protein>
    <submittedName>
        <fullName evidence="2">Sugar kinase</fullName>
    </submittedName>
</protein>
<dbReference type="Pfam" id="PF00294">
    <property type="entry name" value="PfkB"/>
    <property type="match status" value="2"/>
</dbReference>
<dbReference type="RefSeq" id="WP_159798133.1">
    <property type="nucleotide sequence ID" value="NZ_WTYM01000059.1"/>
</dbReference>
<name>A0A6I4T1Y5_9SPHN</name>
<organism evidence="2 3">
    <name type="scientific">Croceibacterium salegens</name>
    <dbReference type="NCBI Taxonomy" id="1737568"/>
    <lineage>
        <taxon>Bacteria</taxon>
        <taxon>Pseudomonadati</taxon>
        <taxon>Pseudomonadota</taxon>
        <taxon>Alphaproteobacteria</taxon>
        <taxon>Sphingomonadales</taxon>
        <taxon>Erythrobacteraceae</taxon>
        <taxon>Croceibacterium</taxon>
    </lineage>
</organism>
<dbReference type="Proteomes" id="UP000433652">
    <property type="component" value="Unassembled WGS sequence"/>
</dbReference>
<feature type="domain" description="Carbohydrate kinase PfkB" evidence="1">
    <location>
        <begin position="193"/>
        <end position="269"/>
    </location>
</feature>
<dbReference type="EMBL" id="WTYM01000059">
    <property type="protein sequence ID" value="MXO61247.1"/>
    <property type="molecule type" value="Genomic_DNA"/>
</dbReference>
<dbReference type="GO" id="GO:0016301">
    <property type="term" value="F:kinase activity"/>
    <property type="evidence" value="ECO:0007669"/>
    <property type="project" value="UniProtKB-KW"/>
</dbReference>
<reference evidence="2 3" key="1">
    <citation type="submission" date="2019-12" db="EMBL/GenBank/DDBJ databases">
        <title>Genomic-based taxomic classification of the family Erythrobacteraceae.</title>
        <authorList>
            <person name="Xu L."/>
        </authorList>
    </citation>
    <scope>NUCLEOTIDE SEQUENCE [LARGE SCALE GENOMIC DNA]</scope>
    <source>
        <strain evidence="2 3">MCCC 1K01500</strain>
    </source>
</reference>
<dbReference type="InterPro" id="IPR011611">
    <property type="entry name" value="PfkB_dom"/>
</dbReference>
<dbReference type="SUPFAM" id="SSF53613">
    <property type="entry name" value="Ribokinase-like"/>
    <property type="match status" value="1"/>
</dbReference>
<dbReference type="PANTHER" id="PTHR42774">
    <property type="entry name" value="PHOSPHOTRANSFERASE SYSTEM TRANSPORT PROTEIN"/>
    <property type="match status" value="1"/>
</dbReference>
<comment type="caution">
    <text evidence="2">The sequence shown here is derived from an EMBL/GenBank/DDBJ whole genome shotgun (WGS) entry which is preliminary data.</text>
</comment>
<proteinExistence type="predicted"/>